<dbReference type="eggNOG" id="KOG1725">
    <property type="taxonomic scope" value="Eukaryota"/>
</dbReference>
<evidence type="ECO:0000256" key="1">
    <source>
        <dbReference type="ARBA" id="ARBA00004141"/>
    </source>
</evidence>
<evidence type="ECO:0000256" key="3">
    <source>
        <dbReference type="ARBA" id="ARBA00022692"/>
    </source>
</evidence>
<evidence type="ECO:0000256" key="5">
    <source>
        <dbReference type="ARBA" id="ARBA00023136"/>
    </source>
</evidence>
<comment type="similarity">
    <text evidence="2 6">Belongs to the DP1 family.</text>
</comment>
<keyword evidence="3 6" id="KW-0812">Transmembrane</keyword>
<keyword evidence="4 6" id="KW-1133">Transmembrane helix</keyword>
<dbReference type="InParanoid" id="D8PM74"/>
<keyword evidence="5 6" id="KW-0472">Membrane</keyword>
<dbReference type="HOGENOM" id="CLU_028431_2_1_1"/>
<protein>
    <recommendedName>
        <fullName evidence="6">Protein YOP1</fullName>
    </recommendedName>
</protein>
<evidence type="ECO:0000256" key="6">
    <source>
        <dbReference type="RuleBase" id="RU362006"/>
    </source>
</evidence>
<dbReference type="EMBL" id="GL377302">
    <property type="protein sequence ID" value="EFJ02802.1"/>
    <property type="molecule type" value="Genomic_DNA"/>
</dbReference>
<reference evidence="7 8" key="1">
    <citation type="journal article" date="2010" name="Nat. Biotechnol.">
        <title>Genome sequence of the model mushroom Schizophyllum commune.</title>
        <authorList>
            <person name="Ohm R.A."/>
            <person name="de Jong J.F."/>
            <person name="Lugones L.G."/>
            <person name="Aerts A."/>
            <person name="Kothe E."/>
            <person name="Stajich J.E."/>
            <person name="de Vries R.P."/>
            <person name="Record E."/>
            <person name="Levasseur A."/>
            <person name="Baker S.E."/>
            <person name="Bartholomew K.A."/>
            <person name="Coutinho P.M."/>
            <person name="Erdmann S."/>
            <person name="Fowler T.J."/>
            <person name="Gathman A.C."/>
            <person name="Lombard V."/>
            <person name="Henrissat B."/>
            <person name="Knabe N."/>
            <person name="Kuees U."/>
            <person name="Lilly W.W."/>
            <person name="Lindquist E."/>
            <person name="Lucas S."/>
            <person name="Magnuson J.K."/>
            <person name="Piumi F."/>
            <person name="Raudaskoski M."/>
            <person name="Salamov A."/>
            <person name="Schmutz J."/>
            <person name="Schwarze F.W.M.R."/>
            <person name="vanKuyk P.A."/>
            <person name="Horton J.S."/>
            <person name="Grigoriev I.V."/>
            <person name="Woesten H.A.B."/>
        </authorList>
    </citation>
    <scope>NUCLEOTIDE SEQUENCE [LARGE SCALE GENOMIC DNA]</scope>
    <source>
        <strain evidence="8">H4-8 / FGSC 9210</strain>
    </source>
</reference>
<gene>
    <name evidence="7" type="ORF">SCHCODRAFT_73867</name>
</gene>
<dbReference type="Proteomes" id="UP000007431">
    <property type="component" value="Unassembled WGS sequence"/>
</dbReference>
<dbReference type="STRING" id="578458.D8PM74"/>
<comment type="caution">
    <text evidence="6">Lacks conserved residue(s) required for the propagation of feature annotation.</text>
</comment>
<organism evidence="8">
    <name type="scientific">Schizophyllum commune (strain H4-8 / FGSC 9210)</name>
    <name type="common">Split gill fungus</name>
    <dbReference type="NCBI Taxonomy" id="578458"/>
    <lineage>
        <taxon>Eukaryota</taxon>
        <taxon>Fungi</taxon>
        <taxon>Dikarya</taxon>
        <taxon>Basidiomycota</taxon>
        <taxon>Agaricomycotina</taxon>
        <taxon>Agaricomycetes</taxon>
        <taxon>Agaricomycetidae</taxon>
        <taxon>Agaricales</taxon>
        <taxon>Schizophyllaceae</taxon>
        <taxon>Schizophyllum</taxon>
    </lineage>
</organism>
<dbReference type="OMA" id="DTQYWVV"/>
<dbReference type="PANTHER" id="PTHR12300:SF161">
    <property type="entry name" value="RECEPTOR EXPRESSION-ENHANCING PROTEIN"/>
    <property type="match status" value="1"/>
</dbReference>
<evidence type="ECO:0000256" key="2">
    <source>
        <dbReference type="ARBA" id="ARBA00008573"/>
    </source>
</evidence>
<proteinExistence type="inferred from homology"/>
<evidence type="ECO:0000313" key="7">
    <source>
        <dbReference type="EMBL" id="EFJ02802.1"/>
    </source>
</evidence>
<feature type="transmembrane region" description="Helical" evidence="6">
    <location>
        <begin position="101"/>
        <end position="121"/>
    </location>
</feature>
<dbReference type="PANTHER" id="PTHR12300">
    <property type="entry name" value="HVA22-LIKE PROTEINS"/>
    <property type="match status" value="1"/>
</dbReference>
<dbReference type="GO" id="GO:0016020">
    <property type="term" value="C:membrane"/>
    <property type="evidence" value="ECO:0007669"/>
    <property type="project" value="UniProtKB-SubCell"/>
</dbReference>
<name>D8PM74_SCHCM</name>
<dbReference type="AlphaFoldDB" id="D8PM74"/>
<accession>D8PM74</accession>
<dbReference type="InterPro" id="IPR004345">
    <property type="entry name" value="TB2_DP1_HVA22"/>
</dbReference>
<comment type="subcellular location">
    <subcellularLocation>
        <location evidence="1 6">Membrane</location>
        <topology evidence="1 6">Multi-pass membrane protein</topology>
    </subcellularLocation>
</comment>
<dbReference type="Pfam" id="PF03134">
    <property type="entry name" value="TB2_DP1_HVA22"/>
    <property type="match status" value="1"/>
</dbReference>
<evidence type="ECO:0000313" key="8">
    <source>
        <dbReference type="Proteomes" id="UP000007431"/>
    </source>
</evidence>
<dbReference type="FunCoup" id="D8PM74">
    <property type="interactions" value="101"/>
</dbReference>
<dbReference type="OrthoDB" id="10009287at2759"/>
<sequence length="181" mass="20386">MSATDKLQQHPAVQQAQVKAQYYLGQLDKELTKYPVLNSLEARSQVPKTYIVIGSVTLLAALHLINSLAAPVSNLVGWALPAYLSFKAIESPSAQDDIQWLTYWVVFGFFTFTESFALRVVLYYFPWYFAFKTLFIIWLQLPYFRGAQTTYITFLKPLLAQISSSRVVAPTSPETTSAAAE</sequence>
<keyword evidence="8" id="KW-1185">Reference proteome</keyword>
<evidence type="ECO:0000256" key="4">
    <source>
        <dbReference type="ARBA" id="ARBA00022989"/>
    </source>
</evidence>
<dbReference type="VEuPathDB" id="FungiDB:SCHCODRAFT_02138802"/>